<dbReference type="GO" id="GO:0012505">
    <property type="term" value="C:endomembrane system"/>
    <property type="evidence" value="ECO:0007669"/>
    <property type="project" value="UniProtKB-SubCell"/>
</dbReference>
<feature type="domain" description="Zer-1-like leucine-rich repeats region" evidence="10">
    <location>
        <begin position="84"/>
        <end position="192"/>
    </location>
</feature>
<name>D2UYP3_NAEGR</name>
<keyword evidence="8" id="KW-0325">Glycoprotein</keyword>
<reference evidence="11 12" key="1">
    <citation type="journal article" date="2010" name="Cell">
        <title>The genome of Naegleria gruberi illuminates early eukaryotic versatility.</title>
        <authorList>
            <person name="Fritz-Laylin L.K."/>
            <person name="Prochnik S.E."/>
            <person name="Ginger M.L."/>
            <person name="Dacks J.B."/>
            <person name="Carpenter M.L."/>
            <person name="Field M.C."/>
            <person name="Kuo A."/>
            <person name="Paredez A."/>
            <person name="Chapman J."/>
            <person name="Pham J."/>
            <person name="Shu S."/>
            <person name="Neupane R."/>
            <person name="Cipriano M."/>
            <person name="Mancuso J."/>
            <person name="Tu H."/>
            <person name="Salamov A."/>
            <person name="Lindquist E."/>
            <person name="Shapiro H."/>
            <person name="Lucas S."/>
            <person name="Grigoriev I.V."/>
            <person name="Cande W.Z."/>
            <person name="Fulton C."/>
            <person name="Rokhsar D.S."/>
            <person name="Dawson S.C."/>
        </authorList>
    </citation>
    <scope>NUCLEOTIDE SEQUENCE [LARGE SCALE GENOMIC DNA]</scope>
    <source>
        <strain evidence="11 12">NEG-M</strain>
    </source>
</reference>
<sequence>MLLMNSLYLNRVTSLEIGENVMIESDLLKTMVNWQVCKKMNNLKRFHIYKNDIGEEGVKEILEMSQLTDVSIISNGITRDEMKLMGKLKHLTRIDLSWNPIGDEGLKSLSEMKELLTSLHVSHCKIGDLGCEIIGQMYQLTELDISSNSGWNSKVSSIGVKSISQLKKLTKLNISRNNINGEGIKSISEMKQLISLNVFNCSISKEFTKFLVSEKLTELDIGNNIYLDDSFLEMKQLRILKMEGLLVKIPEKIRQLKELTELDVSSCRSNDRDFVYDIKELRNLKKLFLRRNASIQDKGVILLSQHLEHLTELDIRDCGISYEVEKSLKHKKNLTKLVL</sequence>
<dbReference type="SMART" id="SM00367">
    <property type="entry name" value="LRR_CC"/>
    <property type="match status" value="4"/>
</dbReference>
<keyword evidence="5" id="KW-1133">Transmembrane helix</keyword>
<evidence type="ECO:0000256" key="9">
    <source>
        <dbReference type="ARBA" id="ARBA00037847"/>
    </source>
</evidence>
<dbReference type="InterPro" id="IPR056845">
    <property type="entry name" value="LRR_Zer-1"/>
</dbReference>
<dbReference type="InterPro" id="IPR032675">
    <property type="entry name" value="LRR_dom_sf"/>
</dbReference>
<keyword evidence="7" id="KW-0675">Receptor</keyword>
<dbReference type="InterPro" id="IPR006553">
    <property type="entry name" value="Leu-rich_rpt_Cys-con_subtyp"/>
</dbReference>
<evidence type="ECO:0000259" key="10">
    <source>
        <dbReference type="Pfam" id="PF25013"/>
    </source>
</evidence>
<dbReference type="PANTHER" id="PTHR48052:SF8">
    <property type="entry name" value="LRR RECEPTOR-LIKE SERINE_THREONINE-PROTEIN KINASE FLS2"/>
    <property type="match status" value="1"/>
</dbReference>
<dbReference type="RefSeq" id="XP_002683256.1">
    <property type="nucleotide sequence ID" value="XM_002683210.1"/>
</dbReference>
<dbReference type="GO" id="GO:0005886">
    <property type="term" value="C:plasma membrane"/>
    <property type="evidence" value="ECO:0007669"/>
    <property type="project" value="UniProtKB-SubCell"/>
</dbReference>
<evidence type="ECO:0000256" key="2">
    <source>
        <dbReference type="ARBA" id="ARBA00022475"/>
    </source>
</evidence>
<dbReference type="SUPFAM" id="SSF52047">
    <property type="entry name" value="RNI-like"/>
    <property type="match status" value="1"/>
</dbReference>
<evidence type="ECO:0000313" key="11">
    <source>
        <dbReference type="EMBL" id="EFC50512.1"/>
    </source>
</evidence>
<keyword evidence="2" id="KW-1003">Cell membrane</keyword>
<keyword evidence="12" id="KW-1185">Reference proteome</keyword>
<dbReference type="Pfam" id="PF13516">
    <property type="entry name" value="LRR_6"/>
    <property type="match status" value="2"/>
</dbReference>
<gene>
    <name evidence="11" type="ORF">NAEGRDRAFT_77817</name>
</gene>
<dbReference type="AlphaFoldDB" id="D2UYP3"/>
<dbReference type="KEGG" id="ngr:NAEGRDRAFT_77817"/>
<evidence type="ECO:0000256" key="4">
    <source>
        <dbReference type="ARBA" id="ARBA00022729"/>
    </source>
</evidence>
<dbReference type="EMBL" id="GG738845">
    <property type="protein sequence ID" value="EFC50512.1"/>
    <property type="molecule type" value="Genomic_DNA"/>
</dbReference>
<evidence type="ECO:0000256" key="1">
    <source>
        <dbReference type="ARBA" id="ARBA00004236"/>
    </source>
</evidence>
<organism evidence="12">
    <name type="scientific">Naegleria gruberi</name>
    <name type="common">Amoeba</name>
    <dbReference type="NCBI Taxonomy" id="5762"/>
    <lineage>
        <taxon>Eukaryota</taxon>
        <taxon>Discoba</taxon>
        <taxon>Heterolobosea</taxon>
        <taxon>Tetramitia</taxon>
        <taxon>Eutetramitia</taxon>
        <taxon>Vahlkampfiidae</taxon>
        <taxon>Naegleria</taxon>
    </lineage>
</organism>
<keyword evidence="6" id="KW-0472">Membrane</keyword>
<evidence type="ECO:0000313" key="12">
    <source>
        <dbReference type="Proteomes" id="UP000006671"/>
    </source>
</evidence>
<dbReference type="InterPro" id="IPR001611">
    <property type="entry name" value="Leu-rich_rpt"/>
</dbReference>
<dbReference type="PANTHER" id="PTHR48052">
    <property type="entry name" value="UNNAMED PRODUCT"/>
    <property type="match status" value="1"/>
</dbReference>
<keyword evidence="3" id="KW-0812">Transmembrane</keyword>
<accession>D2UYP3</accession>
<dbReference type="Pfam" id="PF25013">
    <property type="entry name" value="LRR_Zer-1"/>
    <property type="match status" value="1"/>
</dbReference>
<dbReference type="GeneID" id="8863628"/>
<dbReference type="OrthoDB" id="120976at2759"/>
<dbReference type="SMART" id="SM00368">
    <property type="entry name" value="LRR_RI"/>
    <property type="match status" value="5"/>
</dbReference>
<evidence type="ECO:0000256" key="3">
    <source>
        <dbReference type="ARBA" id="ARBA00022692"/>
    </source>
</evidence>
<proteinExistence type="predicted"/>
<comment type="subcellular location">
    <subcellularLocation>
        <location evidence="1">Cell membrane</location>
    </subcellularLocation>
    <subcellularLocation>
        <location evidence="9">Endomembrane system</location>
        <topology evidence="9">Single-pass membrane protein</topology>
    </subcellularLocation>
</comment>
<dbReference type="VEuPathDB" id="AmoebaDB:NAEGRDRAFT_77817"/>
<evidence type="ECO:0000256" key="6">
    <source>
        <dbReference type="ARBA" id="ARBA00023136"/>
    </source>
</evidence>
<keyword evidence="4" id="KW-0732">Signal</keyword>
<evidence type="ECO:0000256" key="7">
    <source>
        <dbReference type="ARBA" id="ARBA00023170"/>
    </source>
</evidence>
<dbReference type="Proteomes" id="UP000006671">
    <property type="component" value="Unassembled WGS sequence"/>
</dbReference>
<protein>
    <recommendedName>
        <fullName evidence="10">Zer-1-like leucine-rich repeats region domain-containing protein</fullName>
    </recommendedName>
</protein>
<dbReference type="InParanoid" id="D2UYP3"/>
<evidence type="ECO:0000256" key="5">
    <source>
        <dbReference type="ARBA" id="ARBA00022989"/>
    </source>
</evidence>
<dbReference type="Gene3D" id="3.80.10.10">
    <property type="entry name" value="Ribonuclease Inhibitor"/>
    <property type="match status" value="3"/>
</dbReference>
<evidence type="ECO:0000256" key="8">
    <source>
        <dbReference type="ARBA" id="ARBA00023180"/>
    </source>
</evidence>